<evidence type="ECO:0000259" key="1">
    <source>
        <dbReference type="PROSITE" id="PS50968"/>
    </source>
</evidence>
<dbReference type="Gene3D" id="2.40.50.100">
    <property type="match status" value="1"/>
</dbReference>
<comment type="caution">
    <text evidence="2">The sequence shown here is derived from an EMBL/GenBank/DDBJ whole genome shotgun (WGS) entry which is preliminary data.</text>
</comment>
<evidence type="ECO:0000313" key="3">
    <source>
        <dbReference type="Proteomes" id="UP001144280"/>
    </source>
</evidence>
<organism evidence="2 3">
    <name type="scientific">Phytohabitans aurantiacus</name>
    <dbReference type="NCBI Taxonomy" id="3016789"/>
    <lineage>
        <taxon>Bacteria</taxon>
        <taxon>Bacillati</taxon>
        <taxon>Actinomycetota</taxon>
        <taxon>Actinomycetes</taxon>
        <taxon>Micromonosporales</taxon>
        <taxon>Micromonosporaceae</taxon>
    </lineage>
</organism>
<dbReference type="EMBL" id="BSDI01000106">
    <property type="protein sequence ID" value="GLI03866.1"/>
    <property type="molecule type" value="Genomic_DNA"/>
</dbReference>
<dbReference type="PROSITE" id="PS50968">
    <property type="entry name" value="BIOTINYL_LIPOYL"/>
    <property type="match status" value="1"/>
</dbReference>
<name>A0ABQ5RB82_9ACTN</name>
<dbReference type="InterPro" id="IPR000089">
    <property type="entry name" value="Biotin_lipoyl"/>
</dbReference>
<dbReference type="InterPro" id="IPR011053">
    <property type="entry name" value="Single_hybrid_motif"/>
</dbReference>
<dbReference type="CDD" id="cd06849">
    <property type="entry name" value="lipoyl_domain"/>
    <property type="match status" value="1"/>
</dbReference>
<keyword evidence="3" id="KW-1185">Reference proteome</keyword>
<dbReference type="SUPFAM" id="SSF51230">
    <property type="entry name" value="Single hybrid motif"/>
    <property type="match status" value="1"/>
</dbReference>
<dbReference type="Pfam" id="PF00364">
    <property type="entry name" value="Biotin_lipoyl"/>
    <property type="match status" value="1"/>
</dbReference>
<sequence>MEIDIVIAADLVGEDGDAEIVQWLVDDGGQVSEGDVVAEIETAKLLMEITAPAAGRLTRLTAAGEVVPANTHIARITDG</sequence>
<protein>
    <recommendedName>
        <fullName evidence="1">Lipoyl-binding domain-containing protein</fullName>
    </recommendedName>
</protein>
<gene>
    <name evidence="2" type="ORF">Pa4123_91460</name>
</gene>
<proteinExistence type="predicted"/>
<accession>A0ABQ5RB82</accession>
<dbReference type="RefSeq" id="WP_281906361.1">
    <property type="nucleotide sequence ID" value="NZ_BSDI01000106.1"/>
</dbReference>
<evidence type="ECO:0000313" key="2">
    <source>
        <dbReference type="EMBL" id="GLI03866.1"/>
    </source>
</evidence>
<dbReference type="Proteomes" id="UP001144280">
    <property type="component" value="Unassembled WGS sequence"/>
</dbReference>
<feature type="domain" description="Lipoyl-binding" evidence="1">
    <location>
        <begin position="2"/>
        <end position="77"/>
    </location>
</feature>
<reference evidence="2" key="1">
    <citation type="submission" date="2022-12" db="EMBL/GenBank/DDBJ databases">
        <title>New Phytohabitans aurantiacus sp. RD004123 nov., an actinomycete isolated from soil.</title>
        <authorList>
            <person name="Triningsih D.W."/>
            <person name="Harunari E."/>
            <person name="Igarashi Y."/>
        </authorList>
    </citation>
    <scope>NUCLEOTIDE SEQUENCE</scope>
    <source>
        <strain evidence="2">RD004123</strain>
    </source>
</reference>